<evidence type="ECO:0000256" key="5">
    <source>
        <dbReference type="ARBA" id="ARBA00022884"/>
    </source>
</evidence>
<reference evidence="7 8" key="1">
    <citation type="submission" date="2020-08" db="EMBL/GenBank/DDBJ databases">
        <title>A Genomic Blueprint of the Chicken Gut Microbiome.</title>
        <authorList>
            <person name="Gilroy R."/>
            <person name="Ravi A."/>
            <person name="Getino M."/>
            <person name="Pursley I."/>
            <person name="Horton D.L."/>
            <person name="Alikhan N.-F."/>
            <person name="Baker D."/>
            <person name="Gharbi K."/>
            <person name="Hall N."/>
            <person name="Watson M."/>
            <person name="Adriaenssens E.M."/>
            <person name="Foster-Nyarko E."/>
            <person name="Jarju S."/>
            <person name="Secka A."/>
            <person name="Antonio M."/>
            <person name="Oren A."/>
            <person name="Chaudhuri R."/>
            <person name="La Ragione R.M."/>
            <person name="Hildebrand F."/>
            <person name="Pallen M.J."/>
        </authorList>
    </citation>
    <scope>NUCLEOTIDE SEQUENCE [LARGE SCALE GENOMIC DNA]</scope>
    <source>
        <strain evidence="7 8">Sa3CUN1</strain>
    </source>
</reference>
<protein>
    <recommendedName>
        <fullName evidence="6">Translational regulator CsrA</fullName>
    </recommendedName>
</protein>
<dbReference type="SUPFAM" id="SSF117130">
    <property type="entry name" value="CsrA-like"/>
    <property type="match status" value="1"/>
</dbReference>
<dbReference type="HAMAP" id="MF_00167">
    <property type="entry name" value="CsrA"/>
    <property type="match status" value="1"/>
</dbReference>
<comment type="similarity">
    <text evidence="6">Belongs to the CsrA/RsmA family.</text>
</comment>
<dbReference type="InterPro" id="IPR003751">
    <property type="entry name" value="CsrA"/>
</dbReference>
<dbReference type="InterPro" id="IPR036107">
    <property type="entry name" value="CsrA_sf"/>
</dbReference>
<keyword evidence="2 6" id="KW-0678">Repressor</keyword>
<keyword evidence="8" id="KW-1185">Reference proteome</keyword>
<comment type="subcellular location">
    <subcellularLocation>
        <location evidence="6">Cytoplasm</location>
    </subcellularLocation>
</comment>
<dbReference type="PANTHER" id="PTHR34984">
    <property type="entry name" value="CARBON STORAGE REGULATOR"/>
    <property type="match status" value="1"/>
</dbReference>
<evidence type="ECO:0000256" key="2">
    <source>
        <dbReference type="ARBA" id="ARBA00022491"/>
    </source>
</evidence>
<evidence type="ECO:0000256" key="3">
    <source>
        <dbReference type="ARBA" id="ARBA00022795"/>
    </source>
</evidence>
<sequence length="74" mass="8486">MLVITRKKGESILIGDDIEISVSKIEDGSVKLAIKAPKEMTILRKELFEEVENENKEAMNINKEILKKLKMKNE</sequence>
<evidence type="ECO:0000256" key="4">
    <source>
        <dbReference type="ARBA" id="ARBA00022845"/>
    </source>
</evidence>
<dbReference type="Proteomes" id="UP000640335">
    <property type="component" value="Unassembled WGS sequence"/>
</dbReference>
<keyword evidence="4 6" id="KW-0810">Translation regulation</keyword>
<name>A0ABR8Q7E2_9CLOT</name>
<dbReference type="Gene3D" id="2.60.40.4380">
    <property type="entry name" value="Translational regulator CsrA"/>
    <property type="match status" value="1"/>
</dbReference>
<accession>A0ABR8Q7E2</accession>
<dbReference type="PANTHER" id="PTHR34984:SF1">
    <property type="entry name" value="CARBON STORAGE REGULATOR"/>
    <property type="match status" value="1"/>
</dbReference>
<evidence type="ECO:0000256" key="6">
    <source>
        <dbReference type="HAMAP-Rule" id="MF_00167"/>
    </source>
</evidence>
<proteinExistence type="inferred from homology"/>
<keyword evidence="3 6" id="KW-1005">Bacterial flagellum biogenesis</keyword>
<keyword evidence="1 6" id="KW-0963">Cytoplasm</keyword>
<comment type="function">
    <text evidence="6">A translational regulator that binds mRNA to regulate translation initiation and/or mRNA stability. Usually binds in the 5'-UTR at or near the Shine-Dalgarno sequence preventing ribosome-binding, thus repressing translation. Its main target seems to be the major flagellin gene, while its function is anatagonized by FliW.</text>
</comment>
<dbReference type="RefSeq" id="WP_191751094.1">
    <property type="nucleotide sequence ID" value="NZ_JACSQZ010000074.1"/>
</dbReference>
<evidence type="ECO:0000313" key="8">
    <source>
        <dbReference type="Proteomes" id="UP000640335"/>
    </source>
</evidence>
<comment type="caution">
    <text evidence="7">The sequence shown here is derived from an EMBL/GenBank/DDBJ whole genome shotgun (WGS) entry which is preliminary data.</text>
</comment>
<gene>
    <name evidence="6 7" type="primary">csrA</name>
    <name evidence="7" type="ORF">H9660_14480</name>
</gene>
<evidence type="ECO:0000256" key="1">
    <source>
        <dbReference type="ARBA" id="ARBA00022490"/>
    </source>
</evidence>
<dbReference type="EMBL" id="JACSQZ010000074">
    <property type="protein sequence ID" value="MBD7916351.1"/>
    <property type="molecule type" value="Genomic_DNA"/>
</dbReference>
<dbReference type="NCBIfam" id="TIGR00202">
    <property type="entry name" value="csrA"/>
    <property type="match status" value="1"/>
</dbReference>
<dbReference type="NCBIfam" id="NF002469">
    <property type="entry name" value="PRK01712.1"/>
    <property type="match status" value="1"/>
</dbReference>
<keyword evidence="5 6" id="KW-0694">RNA-binding</keyword>
<evidence type="ECO:0000313" key="7">
    <source>
        <dbReference type="EMBL" id="MBD7916351.1"/>
    </source>
</evidence>
<dbReference type="Pfam" id="PF02599">
    <property type="entry name" value="CsrA"/>
    <property type="match status" value="1"/>
</dbReference>
<organism evidence="7 8">
    <name type="scientific">Clostridium gallinarum</name>
    <dbReference type="NCBI Taxonomy" id="2762246"/>
    <lineage>
        <taxon>Bacteria</taxon>
        <taxon>Bacillati</taxon>
        <taxon>Bacillota</taxon>
        <taxon>Clostridia</taxon>
        <taxon>Eubacteriales</taxon>
        <taxon>Clostridiaceae</taxon>
        <taxon>Clostridium</taxon>
    </lineage>
</organism>
<comment type="subunit">
    <text evidence="6">Homodimer; the beta-strands of each monomer intercalate to form a hydrophobic core, while the alpha-helices form wings that extend away from the core.</text>
</comment>